<dbReference type="PANTHER" id="PTHR37313">
    <property type="entry name" value="UPF0749 PROTEIN RV1825"/>
    <property type="match status" value="1"/>
</dbReference>
<dbReference type="Pfam" id="PF05949">
    <property type="entry name" value="DUF881"/>
    <property type="match status" value="1"/>
</dbReference>
<reference evidence="4" key="1">
    <citation type="journal article" date="2019" name="Int. J. Syst. Evol. Microbiol.">
        <title>The Global Catalogue of Microorganisms (GCM) 10K type strain sequencing project: providing services to taxonomists for standard genome sequencing and annotation.</title>
        <authorList>
            <consortium name="The Broad Institute Genomics Platform"/>
            <consortium name="The Broad Institute Genome Sequencing Center for Infectious Disease"/>
            <person name="Wu L."/>
            <person name="Ma J."/>
        </authorList>
    </citation>
    <scope>NUCLEOTIDE SEQUENCE [LARGE SCALE GENOMIC DNA]</scope>
    <source>
        <strain evidence="4">ICMP 19430</strain>
    </source>
</reference>
<proteinExistence type="inferred from homology"/>
<dbReference type="PANTHER" id="PTHR37313:SF2">
    <property type="entry name" value="UPF0749 PROTEIN YLXX"/>
    <property type="match status" value="1"/>
</dbReference>
<sequence>MSGHEGKHEWRTELSASARRSRVVFGLFAVLLLAALGVAIATQVRTTGSGDTLDSARPADLLVLLDNLGQREAALRQEIAGLEGTLATLQRSGGGSQAALDEARARLTALSIQVGAVPAAGPGVVLSVSDPSRSVGSEVILDLVQELRAAGAEAISVRGDGGEPVRIGVDSWVTGPPGKITVDGTELRAPYEVLAIGDPPTLAAALNIPGGVFDTVARGGGRLAVEQSQQVTITALRETKPRQYAQPGN</sequence>
<evidence type="ECO:0000313" key="4">
    <source>
        <dbReference type="Proteomes" id="UP001596484"/>
    </source>
</evidence>
<dbReference type="EMBL" id="JBHTCS010000022">
    <property type="protein sequence ID" value="MFC7449969.1"/>
    <property type="molecule type" value="Genomic_DNA"/>
</dbReference>
<dbReference type="InterPro" id="IPR010273">
    <property type="entry name" value="DUF881"/>
</dbReference>
<accession>A0ABW2S2M6</accession>
<gene>
    <name evidence="3" type="ORF">ACFQS9_18895</name>
</gene>
<evidence type="ECO:0000313" key="3">
    <source>
        <dbReference type="EMBL" id="MFC7449969.1"/>
    </source>
</evidence>
<keyword evidence="2" id="KW-0175">Coiled coil</keyword>
<dbReference type="RefSeq" id="WP_378407454.1">
    <property type="nucleotide sequence ID" value="NZ_JBHTCS010000022.1"/>
</dbReference>
<feature type="coiled-coil region" evidence="2">
    <location>
        <begin position="65"/>
        <end position="92"/>
    </location>
</feature>
<dbReference type="Proteomes" id="UP001596484">
    <property type="component" value="Unassembled WGS sequence"/>
</dbReference>
<protein>
    <submittedName>
        <fullName evidence="3">DUF881 domain-containing protein</fullName>
    </submittedName>
</protein>
<comment type="caution">
    <text evidence="3">The sequence shown here is derived from an EMBL/GenBank/DDBJ whole genome shotgun (WGS) entry which is preliminary data.</text>
</comment>
<name>A0ABW2S2M6_9NOCA</name>
<organism evidence="3 4">
    <name type="scientific">Rhodococcus daqingensis</name>
    <dbReference type="NCBI Taxonomy" id="2479363"/>
    <lineage>
        <taxon>Bacteria</taxon>
        <taxon>Bacillati</taxon>
        <taxon>Actinomycetota</taxon>
        <taxon>Actinomycetes</taxon>
        <taxon>Mycobacteriales</taxon>
        <taxon>Nocardiaceae</taxon>
        <taxon>Rhodococcus</taxon>
    </lineage>
</organism>
<dbReference type="Gene3D" id="3.30.70.1880">
    <property type="entry name" value="Protein of unknown function DUF881"/>
    <property type="match status" value="1"/>
</dbReference>
<keyword evidence="4" id="KW-1185">Reference proteome</keyword>
<evidence type="ECO:0000256" key="2">
    <source>
        <dbReference type="SAM" id="Coils"/>
    </source>
</evidence>
<comment type="similarity">
    <text evidence="1">Belongs to the UPF0749 family.</text>
</comment>
<evidence type="ECO:0000256" key="1">
    <source>
        <dbReference type="ARBA" id="ARBA00009108"/>
    </source>
</evidence>